<accession>A0AA40LDW6</accession>
<evidence type="ECO:0000256" key="9">
    <source>
        <dbReference type="SAM" id="Phobius"/>
    </source>
</evidence>
<feature type="domain" description="Ig-like" evidence="11">
    <location>
        <begin position="193"/>
        <end position="288"/>
    </location>
</feature>
<feature type="domain" description="Ig-like" evidence="11">
    <location>
        <begin position="399"/>
        <end position="496"/>
    </location>
</feature>
<keyword evidence="5 9" id="KW-1133">Transmembrane helix</keyword>
<dbReference type="PROSITE" id="PS50835">
    <property type="entry name" value="IG_LIKE"/>
    <property type="match status" value="3"/>
</dbReference>
<dbReference type="Pfam" id="PF07686">
    <property type="entry name" value="V-set"/>
    <property type="match status" value="1"/>
</dbReference>
<evidence type="ECO:0000256" key="10">
    <source>
        <dbReference type="SAM" id="SignalP"/>
    </source>
</evidence>
<protein>
    <recommendedName>
        <fullName evidence="11">Ig-like domain-containing protein</fullName>
    </recommendedName>
</protein>
<dbReference type="GO" id="GO:0033691">
    <property type="term" value="F:sialic acid binding"/>
    <property type="evidence" value="ECO:0007669"/>
    <property type="project" value="TreeGrafter"/>
</dbReference>
<comment type="subcellular location">
    <subcellularLocation>
        <location evidence="1">Membrane</location>
        <topology evidence="1">Single-pass type I membrane protein</topology>
    </subcellularLocation>
</comment>
<feature type="domain" description="Ig-like" evidence="11">
    <location>
        <begin position="308"/>
        <end position="394"/>
    </location>
</feature>
<keyword evidence="4" id="KW-0130">Cell adhesion</keyword>
<dbReference type="EMBL" id="JAULJE010000021">
    <property type="protein sequence ID" value="KAK1329866.1"/>
    <property type="molecule type" value="Genomic_DNA"/>
</dbReference>
<dbReference type="PANTHER" id="PTHR12035">
    <property type="entry name" value="SIALIC ACID BINDING IMMUNOGLOBULIN-LIKE LECTIN"/>
    <property type="match status" value="1"/>
</dbReference>
<dbReference type="InterPro" id="IPR013783">
    <property type="entry name" value="Ig-like_fold"/>
</dbReference>
<evidence type="ECO:0000313" key="13">
    <source>
        <dbReference type="Proteomes" id="UP001177744"/>
    </source>
</evidence>
<organism evidence="12 13">
    <name type="scientific">Cnephaeus nilssonii</name>
    <name type="common">Northern bat</name>
    <name type="synonym">Eptesicus nilssonii</name>
    <dbReference type="NCBI Taxonomy" id="3371016"/>
    <lineage>
        <taxon>Eukaryota</taxon>
        <taxon>Metazoa</taxon>
        <taxon>Chordata</taxon>
        <taxon>Craniata</taxon>
        <taxon>Vertebrata</taxon>
        <taxon>Euteleostomi</taxon>
        <taxon>Mammalia</taxon>
        <taxon>Eutheria</taxon>
        <taxon>Laurasiatheria</taxon>
        <taxon>Chiroptera</taxon>
        <taxon>Yangochiroptera</taxon>
        <taxon>Vespertilionidae</taxon>
        <taxon>Cnephaeus</taxon>
    </lineage>
</organism>
<evidence type="ECO:0000313" key="12">
    <source>
        <dbReference type="EMBL" id="KAK1329866.1"/>
    </source>
</evidence>
<dbReference type="InterPro" id="IPR003598">
    <property type="entry name" value="Ig_sub2"/>
</dbReference>
<evidence type="ECO:0000259" key="11">
    <source>
        <dbReference type="PROSITE" id="PS50835"/>
    </source>
</evidence>
<feature type="compositionally biased region" description="Pro residues" evidence="8">
    <location>
        <begin position="163"/>
        <end position="174"/>
    </location>
</feature>
<dbReference type="AlphaFoldDB" id="A0AA40LDW6"/>
<feature type="compositionally biased region" description="Basic and acidic residues" evidence="8">
    <location>
        <begin position="643"/>
        <end position="667"/>
    </location>
</feature>
<evidence type="ECO:0000256" key="5">
    <source>
        <dbReference type="ARBA" id="ARBA00022989"/>
    </source>
</evidence>
<comment type="caution">
    <text evidence="12">The sequence shown here is derived from an EMBL/GenBank/DDBJ whole genome shotgun (WGS) entry which is preliminary data.</text>
</comment>
<evidence type="ECO:0000256" key="2">
    <source>
        <dbReference type="ARBA" id="ARBA00022692"/>
    </source>
</evidence>
<dbReference type="Gene3D" id="2.60.40.10">
    <property type="entry name" value="Immunoglobulins"/>
    <property type="match status" value="4"/>
</dbReference>
<dbReference type="Pfam" id="PF13895">
    <property type="entry name" value="Ig_2"/>
    <property type="match status" value="1"/>
</dbReference>
<feature type="chain" id="PRO_5041252923" description="Ig-like domain-containing protein" evidence="10">
    <location>
        <begin position="19"/>
        <end position="792"/>
    </location>
</feature>
<proteinExistence type="inferred from homology"/>
<dbReference type="InterPro" id="IPR007110">
    <property type="entry name" value="Ig-like_dom"/>
</dbReference>
<reference evidence="12" key="1">
    <citation type="submission" date="2023-06" db="EMBL/GenBank/DDBJ databases">
        <title>Reference genome for the Northern bat (Eptesicus nilssonii), a most northern bat species.</title>
        <authorList>
            <person name="Laine V.N."/>
            <person name="Pulliainen A.T."/>
            <person name="Lilley T.M."/>
        </authorList>
    </citation>
    <scope>NUCLEOTIDE SEQUENCE</scope>
    <source>
        <strain evidence="12">BLF_Eptnil</strain>
        <tissue evidence="12">Kidney</tissue>
    </source>
</reference>
<evidence type="ECO:0000256" key="3">
    <source>
        <dbReference type="ARBA" id="ARBA00022734"/>
    </source>
</evidence>
<feature type="signal peptide" evidence="10">
    <location>
        <begin position="1"/>
        <end position="18"/>
    </location>
</feature>
<dbReference type="Proteomes" id="UP001177744">
    <property type="component" value="Unassembled WGS sequence"/>
</dbReference>
<feature type="transmembrane region" description="Helical" evidence="9">
    <location>
        <begin position="608"/>
        <end position="631"/>
    </location>
</feature>
<dbReference type="InterPro" id="IPR003599">
    <property type="entry name" value="Ig_sub"/>
</dbReference>
<evidence type="ECO:0000256" key="8">
    <source>
        <dbReference type="SAM" id="MobiDB-lite"/>
    </source>
</evidence>
<keyword evidence="2 9" id="KW-0812">Transmembrane</keyword>
<keyword evidence="6 9" id="KW-0472">Membrane</keyword>
<evidence type="ECO:0000256" key="6">
    <source>
        <dbReference type="ARBA" id="ARBA00023136"/>
    </source>
</evidence>
<dbReference type="InterPro" id="IPR051036">
    <property type="entry name" value="SIGLEC"/>
</dbReference>
<dbReference type="GO" id="GO:0007155">
    <property type="term" value="P:cell adhesion"/>
    <property type="evidence" value="ECO:0007669"/>
    <property type="project" value="UniProtKB-KW"/>
</dbReference>
<dbReference type="PANTHER" id="PTHR12035:SF115">
    <property type="entry name" value="SIALIC ACID-BINDING IG-LIKE LECTIN 10"/>
    <property type="match status" value="1"/>
</dbReference>
<comment type="similarity">
    <text evidence="7">Belongs to the immunoglobulin superfamily. SIGLEC (sialic acid binding Ig-like lectin) family.</text>
</comment>
<keyword evidence="13" id="KW-1185">Reference proteome</keyword>
<evidence type="ECO:0000256" key="1">
    <source>
        <dbReference type="ARBA" id="ARBA00004479"/>
    </source>
</evidence>
<dbReference type="SUPFAM" id="SSF48726">
    <property type="entry name" value="Immunoglobulin"/>
    <property type="match status" value="5"/>
</dbReference>
<dbReference type="InterPro" id="IPR036179">
    <property type="entry name" value="Ig-like_dom_sf"/>
</dbReference>
<dbReference type="SMART" id="SM00408">
    <property type="entry name" value="IGc2"/>
    <property type="match status" value="2"/>
</dbReference>
<evidence type="ECO:0000256" key="7">
    <source>
        <dbReference type="ARBA" id="ARBA00038361"/>
    </source>
</evidence>
<name>A0AA40LDW6_CNENI</name>
<evidence type="ECO:0000256" key="4">
    <source>
        <dbReference type="ARBA" id="ARBA00022889"/>
    </source>
</evidence>
<dbReference type="InterPro" id="IPR013106">
    <property type="entry name" value="Ig_V-set"/>
</dbReference>
<keyword evidence="3" id="KW-0430">Lectin</keyword>
<feature type="region of interest" description="Disordered" evidence="8">
    <location>
        <begin position="636"/>
        <end position="792"/>
    </location>
</feature>
<dbReference type="Pfam" id="PF13927">
    <property type="entry name" value="Ig_3"/>
    <property type="match status" value="1"/>
</dbReference>
<sequence length="792" mass="84887">MLLPLLFGVLWGAEWAEGWGLKKAKDRDKDYRLTVETVVTVPRGLCVRVPCSFSYPREINTKVAPVQGHWFRDGADALSGSPVATTNQSRRVHWKDKGRFQLVGSPGDGGCSLLLTDARMEDRGLYFFRVEGGPALRYSFVNNKFFLNVTGMEPAGMGWELPLPSPSSPPPPTPVSHAGRAVGHGPGAPPEVPALIPAPTPEPAVYVPETLEPGRQATAVCAFKFSSEQCPAPTLSWTGAALSPQEIGVTRGYVSVLTFTPGRQDHDTHLTCRASFSTQGLSSERSVRLNVAYAPEVPVISISWDNGPALELQADSPHLQARKGQVLRLLCAADSRPPANLSWALGDRVLSWSNPAGPGGLELVLPGARPGDAGSYSCRAENRLGLRSRTLSLSVRYAPENLTVTVSQANGTVLETLGSGASLPVLEGQSLRLRCVTHSNPPASLSWARGPQTLSPSQPSDPGVLELPAVRTEHEGEFICRAQNPLGALSVSLRLSCTVNPPQLLGPSCSWEDQGLRCSCSSRAQPAPSLRWRLGAGLLEGNHGNASHVVTSSSAGPWTNSSLRLNDGLSPDLRLSCEARNVHGAQSASVLLLPEEKELIAKGFSKGVALGTGVTTLLALCLCLCLTLAIVKTLRKTQTPEAAEERGRDSRGDRDVEVQAHPEEPHPGLHQRGPQGPRPGEWPGRAAPSPPCPGPAPRGTWRVRRPGRCRLGPSFLLRHPLARNPKAKPSSPSRTPPAGANSPRRKMSPPAPESRNSQQEIHYAALSFPGLRPQEAQEAQDTNSEYAEIRFR</sequence>
<keyword evidence="10" id="KW-0732">Signal</keyword>
<gene>
    <name evidence="12" type="ORF">QTO34_010049</name>
</gene>
<dbReference type="GO" id="GO:0005886">
    <property type="term" value="C:plasma membrane"/>
    <property type="evidence" value="ECO:0007669"/>
    <property type="project" value="TreeGrafter"/>
</dbReference>
<dbReference type="GO" id="GO:0030246">
    <property type="term" value="F:carbohydrate binding"/>
    <property type="evidence" value="ECO:0007669"/>
    <property type="project" value="UniProtKB-KW"/>
</dbReference>
<dbReference type="SMART" id="SM00409">
    <property type="entry name" value="IG"/>
    <property type="match status" value="4"/>
</dbReference>
<feature type="region of interest" description="Disordered" evidence="8">
    <location>
        <begin position="163"/>
        <end position="185"/>
    </location>
</feature>